<dbReference type="SUPFAM" id="SSF54236">
    <property type="entry name" value="Ubiquitin-like"/>
    <property type="match status" value="1"/>
</dbReference>
<dbReference type="OrthoDB" id="1043111at2759"/>
<dbReference type="AlphaFoldDB" id="A0A1V9ZD72"/>
<dbReference type="Pfam" id="PF13881">
    <property type="entry name" value="Rad60-SLD_2"/>
    <property type="match status" value="1"/>
</dbReference>
<dbReference type="Proteomes" id="UP000243217">
    <property type="component" value="Unassembled WGS sequence"/>
</dbReference>
<dbReference type="Gene3D" id="3.10.20.90">
    <property type="entry name" value="Phosphatidylinositol 3-kinase Catalytic Subunit, Chain A, domain 1"/>
    <property type="match status" value="1"/>
</dbReference>
<evidence type="ECO:0000313" key="4">
    <source>
        <dbReference type="Proteomes" id="UP000243217"/>
    </source>
</evidence>
<dbReference type="InterPro" id="IPR029071">
    <property type="entry name" value="Ubiquitin-like_domsf"/>
</dbReference>
<gene>
    <name evidence="3" type="ORF">THRCLA_22047</name>
</gene>
<evidence type="ECO:0000259" key="2">
    <source>
        <dbReference type="Pfam" id="PF13881"/>
    </source>
</evidence>
<sequence>MSDSEIQIKFLFANHDGVKVLLNVFPDRKVGDVKGTLLSMWPEDVPRPESISNIRFICMGLGALQDGKTLRECKVPSFPTHPTPVNVSVTPSKHPVQQHTQSEGGRTYSTPSPSSNHGDRRHPNCLIM</sequence>
<dbReference type="InterPro" id="IPR039540">
    <property type="entry name" value="UBL3-like_ubiquitin_dom"/>
</dbReference>
<protein>
    <recommendedName>
        <fullName evidence="2">UBL3-like ubiquitin domain-containing protein</fullName>
    </recommendedName>
</protein>
<reference evidence="3 4" key="1">
    <citation type="journal article" date="2014" name="Genome Biol. Evol.">
        <title>The secreted proteins of Achlya hypogyna and Thraustotheca clavata identify the ancestral oomycete secretome and reveal gene acquisitions by horizontal gene transfer.</title>
        <authorList>
            <person name="Misner I."/>
            <person name="Blouin N."/>
            <person name="Leonard G."/>
            <person name="Richards T.A."/>
            <person name="Lane C.E."/>
        </authorList>
    </citation>
    <scope>NUCLEOTIDE SEQUENCE [LARGE SCALE GENOMIC DNA]</scope>
    <source>
        <strain evidence="3 4">ATCC 34112</strain>
    </source>
</reference>
<accession>A0A1V9ZD72</accession>
<comment type="caution">
    <text evidence="3">The sequence shown here is derived from an EMBL/GenBank/DDBJ whole genome shotgun (WGS) entry which is preliminary data.</text>
</comment>
<evidence type="ECO:0000313" key="3">
    <source>
        <dbReference type="EMBL" id="OQR95936.1"/>
    </source>
</evidence>
<dbReference type="EMBL" id="JNBS01002004">
    <property type="protein sequence ID" value="OQR95936.1"/>
    <property type="molecule type" value="Genomic_DNA"/>
</dbReference>
<evidence type="ECO:0000256" key="1">
    <source>
        <dbReference type="SAM" id="MobiDB-lite"/>
    </source>
</evidence>
<feature type="compositionally biased region" description="Polar residues" evidence="1">
    <location>
        <begin position="83"/>
        <end position="116"/>
    </location>
</feature>
<feature type="region of interest" description="Disordered" evidence="1">
    <location>
        <begin position="76"/>
        <end position="128"/>
    </location>
</feature>
<keyword evidence="4" id="KW-1185">Reference proteome</keyword>
<proteinExistence type="predicted"/>
<name>A0A1V9ZD72_9STRA</name>
<feature type="domain" description="UBL3-like ubiquitin" evidence="2">
    <location>
        <begin position="5"/>
        <end position="103"/>
    </location>
</feature>
<organism evidence="3 4">
    <name type="scientific">Thraustotheca clavata</name>
    <dbReference type="NCBI Taxonomy" id="74557"/>
    <lineage>
        <taxon>Eukaryota</taxon>
        <taxon>Sar</taxon>
        <taxon>Stramenopiles</taxon>
        <taxon>Oomycota</taxon>
        <taxon>Saprolegniomycetes</taxon>
        <taxon>Saprolegniales</taxon>
        <taxon>Achlyaceae</taxon>
        <taxon>Thraustotheca</taxon>
    </lineage>
</organism>